<evidence type="ECO:0000313" key="1">
    <source>
        <dbReference type="EMBL" id="KAI3769607.1"/>
    </source>
</evidence>
<accession>A0ACB9FEM4</accession>
<sequence length="132" mass="14706">MLLVCIPIEKSSVALIALNIIKSSSLLVPDIVKYVIIISIIGRDRFSVCPKLLYLLMIDRKDGRGFNEPASINQVYMPFSPLSTSFSSDCFYIDLGFGDFVLVLLFLHRSTVSEMGKFCCKMICIDVVTGII</sequence>
<comment type="caution">
    <text evidence="1">The sequence shown here is derived from an EMBL/GenBank/DDBJ whole genome shotgun (WGS) entry which is preliminary data.</text>
</comment>
<dbReference type="Proteomes" id="UP001055879">
    <property type="component" value="Linkage Group LG01"/>
</dbReference>
<protein>
    <submittedName>
        <fullName evidence="1">Uncharacterized protein</fullName>
    </submittedName>
</protein>
<name>A0ACB9FEM4_ARCLA</name>
<proteinExistence type="predicted"/>
<reference evidence="1 2" key="2">
    <citation type="journal article" date="2022" name="Mol. Ecol. Resour.">
        <title>The genomes of chicory, endive, great burdock and yacon provide insights into Asteraceae paleo-polyploidization history and plant inulin production.</title>
        <authorList>
            <person name="Fan W."/>
            <person name="Wang S."/>
            <person name="Wang H."/>
            <person name="Wang A."/>
            <person name="Jiang F."/>
            <person name="Liu H."/>
            <person name="Zhao H."/>
            <person name="Xu D."/>
            <person name="Zhang Y."/>
        </authorList>
    </citation>
    <scope>NUCLEOTIDE SEQUENCE [LARGE SCALE GENOMIC DNA]</scope>
    <source>
        <strain evidence="2">cv. Niubang</strain>
    </source>
</reference>
<organism evidence="1 2">
    <name type="scientific">Arctium lappa</name>
    <name type="common">Greater burdock</name>
    <name type="synonym">Lappa major</name>
    <dbReference type="NCBI Taxonomy" id="4217"/>
    <lineage>
        <taxon>Eukaryota</taxon>
        <taxon>Viridiplantae</taxon>
        <taxon>Streptophyta</taxon>
        <taxon>Embryophyta</taxon>
        <taxon>Tracheophyta</taxon>
        <taxon>Spermatophyta</taxon>
        <taxon>Magnoliopsida</taxon>
        <taxon>eudicotyledons</taxon>
        <taxon>Gunneridae</taxon>
        <taxon>Pentapetalae</taxon>
        <taxon>asterids</taxon>
        <taxon>campanulids</taxon>
        <taxon>Asterales</taxon>
        <taxon>Asteraceae</taxon>
        <taxon>Carduoideae</taxon>
        <taxon>Cardueae</taxon>
        <taxon>Arctiinae</taxon>
        <taxon>Arctium</taxon>
    </lineage>
</organism>
<keyword evidence="2" id="KW-1185">Reference proteome</keyword>
<gene>
    <name evidence="1" type="ORF">L6452_00716</name>
</gene>
<evidence type="ECO:0000313" key="2">
    <source>
        <dbReference type="Proteomes" id="UP001055879"/>
    </source>
</evidence>
<reference evidence="2" key="1">
    <citation type="journal article" date="2022" name="Mol. Ecol. Resour.">
        <title>The genomes of chicory, endive, great burdock and yacon provide insights into Asteraceae palaeo-polyploidization history and plant inulin production.</title>
        <authorList>
            <person name="Fan W."/>
            <person name="Wang S."/>
            <person name="Wang H."/>
            <person name="Wang A."/>
            <person name="Jiang F."/>
            <person name="Liu H."/>
            <person name="Zhao H."/>
            <person name="Xu D."/>
            <person name="Zhang Y."/>
        </authorList>
    </citation>
    <scope>NUCLEOTIDE SEQUENCE [LARGE SCALE GENOMIC DNA]</scope>
    <source>
        <strain evidence="2">cv. Niubang</strain>
    </source>
</reference>
<dbReference type="EMBL" id="CM042047">
    <property type="protein sequence ID" value="KAI3769607.1"/>
    <property type="molecule type" value="Genomic_DNA"/>
</dbReference>